<dbReference type="Pfam" id="PF04023">
    <property type="entry name" value="FeoA"/>
    <property type="match status" value="1"/>
</dbReference>
<dbReference type="Gene3D" id="2.30.30.90">
    <property type="match status" value="1"/>
</dbReference>
<dbReference type="GeneID" id="70576938"/>
<evidence type="ECO:0000313" key="4">
    <source>
        <dbReference type="EMBL" id="SQB33492.1"/>
    </source>
</evidence>
<keyword evidence="5" id="KW-1185">Reference proteome</keyword>
<reference evidence="4 6" key="2">
    <citation type="submission" date="2018-06" db="EMBL/GenBank/DDBJ databases">
        <authorList>
            <consortium name="Pathogen Informatics"/>
            <person name="Doyle S."/>
        </authorList>
    </citation>
    <scope>NUCLEOTIDE SEQUENCE [LARGE SCALE GENOMIC DNA]</scope>
    <source>
        <strain evidence="4 6">NCTC13028</strain>
    </source>
</reference>
<dbReference type="PANTHER" id="PTHR43151">
    <property type="entry name" value="FEOA FAMILY PROTEIN"/>
    <property type="match status" value="1"/>
</dbReference>
<evidence type="ECO:0000313" key="3">
    <source>
        <dbReference type="EMBL" id="SDK99126.1"/>
    </source>
</evidence>
<feature type="domain" description="Ferrous iron transporter FeoA-like" evidence="2">
    <location>
        <begin position="4"/>
        <end position="74"/>
    </location>
</feature>
<evidence type="ECO:0000259" key="2">
    <source>
        <dbReference type="SMART" id="SM00899"/>
    </source>
</evidence>
<dbReference type="InterPro" id="IPR008988">
    <property type="entry name" value="Transcriptional_repressor_C"/>
</dbReference>
<dbReference type="STRING" id="1494.SAMN05216497_1047"/>
<dbReference type="SUPFAM" id="SSF50037">
    <property type="entry name" value="C-terminal domain of transcriptional repressors"/>
    <property type="match status" value="1"/>
</dbReference>
<dbReference type="InterPro" id="IPR007167">
    <property type="entry name" value="Fe-transptr_FeoA-like"/>
</dbReference>
<keyword evidence="1" id="KW-0408">Iron</keyword>
<dbReference type="PANTHER" id="PTHR43151:SF1">
    <property type="entry name" value="SSR2333 PROTEIN"/>
    <property type="match status" value="1"/>
</dbReference>
<dbReference type="InterPro" id="IPR038157">
    <property type="entry name" value="FeoA_core_dom"/>
</dbReference>
<dbReference type="OrthoDB" id="1707677at2"/>
<accession>A0A239ZW87</accession>
<dbReference type="Proteomes" id="UP000250223">
    <property type="component" value="Unassembled WGS sequence"/>
</dbReference>
<organism evidence="4 6">
    <name type="scientific">Clostridium cochlearium</name>
    <dbReference type="NCBI Taxonomy" id="1494"/>
    <lineage>
        <taxon>Bacteria</taxon>
        <taxon>Bacillati</taxon>
        <taxon>Bacillota</taxon>
        <taxon>Clostridia</taxon>
        <taxon>Eubacteriales</taxon>
        <taxon>Clostridiaceae</taxon>
        <taxon>Clostridium</taxon>
    </lineage>
</organism>
<dbReference type="InterPro" id="IPR053184">
    <property type="entry name" value="FeoA-like"/>
</dbReference>
<name>A0A239ZW87_CLOCO</name>
<evidence type="ECO:0000256" key="1">
    <source>
        <dbReference type="ARBA" id="ARBA00023004"/>
    </source>
</evidence>
<sequence>MGNMPLTFLNIGEKGIVESINGSDNISKRLYEMGINRGSNIEIVKNDFGPLIVSLTGSRIAISKGLAQKILITKK</sequence>
<protein>
    <submittedName>
        <fullName evidence="4">Ferrous iron transport protein A</fullName>
    </submittedName>
</protein>
<dbReference type="EMBL" id="UAWC01000001">
    <property type="protein sequence ID" value="SQB33492.1"/>
    <property type="molecule type" value="Genomic_DNA"/>
</dbReference>
<proteinExistence type="predicted"/>
<dbReference type="Proteomes" id="UP000198811">
    <property type="component" value="Unassembled WGS sequence"/>
</dbReference>
<dbReference type="SMART" id="SM00899">
    <property type="entry name" value="FeoA"/>
    <property type="match status" value="1"/>
</dbReference>
<evidence type="ECO:0000313" key="6">
    <source>
        <dbReference type="Proteomes" id="UP000250223"/>
    </source>
</evidence>
<reference evidence="3 5" key="1">
    <citation type="submission" date="2016-10" db="EMBL/GenBank/DDBJ databases">
        <authorList>
            <person name="Varghese N."/>
            <person name="Submissions S."/>
        </authorList>
    </citation>
    <scope>NUCLEOTIDE SEQUENCE [LARGE SCALE GENOMIC DNA]</scope>
    <source>
        <strain evidence="3 5">NLAE-zl-C224</strain>
    </source>
</reference>
<dbReference type="RefSeq" id="WP_089864053.1">
    <property type="nucleotide sequence ID" value="NZ_CP173238.1"/>
</dbReference>
<dbReference type="EMBL" id="FNGL01000004">
    <property type="protein sequence ID" value="SDK99126.1"/>
    <property type="molecule type" value="Genomic_DNA"/>
</dbReference>
<dbReference type="AlphaFoldDB" id="A0A239ZW87"/>
<gene>
    <name evidence="4" type="ORF">NCTC13028_00485</name>
    <name evidence="3" type="ORF">SAMN05216497_1047</name>
</gene>
<dbReference type="GO" id="GO:0046914">
    <property type="term" value="F:transition metal ion binding"/>
    <property type="evidence" value="ECO:0007669"/>
    <property type="project" value="InterPro"/>
</dbReference>
<evidence type="ECO:0000313" key="5">
    <source>
        <dbReference type="Proteomes" id="UP000198811"/>
    </source>
</evidence>